<sequence>MSNYTIMKKINYLLAIILTTVFYVSCSSDDVQETPNQFIIEGENYSIESILVEKFMKGDTPSVFLHLLNVTEEDIEAARNSGTALTEVDLFTITVRDKGLTSKTYTTDSLWYEFMTDGEFLGEYDNEQLLMEYETGDEVTLTINSINETNISLEFKVKKANGSVVTGSYNGKYSTVDKSLERS</sequence>
<dbReference type="AlphaFoldDB" id="A0AB33KXG0"/>
<accession>A0AB33KXG0</accession>
<evidence type="ECO:0000313" key="1">
    <source>
        <dbReference type="EMBL" id="BFP67631.1"/>
    </source>
</evidence>
<reference evidence="1" key="1">
    <citation type="submission" date="2024-08" db="EMBL/GenBank/DDBJ databases">
        <title>Whole genome sequence of Tenacibaculum sp. strain pbs-1 associated with black-spot shell disease in Akoya pearl oysters.</title>
        <authorList>
            <person name="Sakatoku A."/>
            <person name="Suzuki T."/>
            <person name="Hatano K."/>
            <person name="Seki M."/>
            <person name="Tanaka D."/>
            <person name="Nakamura S."/>
            <person name="Suzuki N."/>
            <person name="Isshiki T."/>
        </authorList>
    </citation>
    <scope>NUCLEOTIDE SEQUENCE</scope>
    <source>
        <strain evidence="1">Pbs-1</strain>
    </source>
</reference>
<dbReference type="EMBL" id="AP035888">
    <property type="protein sequence ID" value="BFP67631.1"/>
    <property type="molecule type" value="Genomic_DNA"/>
</dbReference>
<protein>
    <submittedName>
        <fullName evidence="1">Uncharacterized protein</fullName>
    </submittedName>
</protein>
<organism evidence="1">
    <name type="scientific">Tenacibaculum sp. Pbs-1</name>
    <dbReference type="NCBI Taxonomy" id="3238748"/>
    <lineage>
        <taxon>Bacteria</taxon>
        <taxon>Pseudomonadati</taxon>
        <taxon>Bacteroidota</taxon>
        <taxon>Flavobacteriia</taxon>
        <taxon>Flavobacteriales</taxon>
        <taxon>Flavobacteriaceae</taxon>
        <taxon>Tenacibaculum</taxon>
    </lineage>
</organism>
<gene>
    <name evidence="1" type="ORF">Pbs1_09740</name>
</gene>
<proteinExistence type="predicted"/>
<name>A0AB33KXG0_9FLAO</name>